<dbReference type="KEGG" id="euz:DVS28_a1274"/>
<dbReference type="AlphaFoldDB" id="A0A346XUS7"/>
<reference evidence="1 2" key="1">
    <citation type="submission" date="2018-09" db="EMBL/GenBank/DDBJ databases">
        <title>Complete genome sequence of Euzebya sp. DY32-46 isolated from seawater of Pacific Ocean.</title>
        <authorList>
            <person name="Xu L."/>
            <person name="Wu Y.-H."/>
            <person name="Xu X.-W."/>
        </authorList>
    </citation>
    <scope>NUCLEOTIDE SEQUENCE [LARGE SCALE GENOMIC DNA]</scope>
    <source>
        <strain evidence="1 2">DY32-46</strain>
    </source>
</reference>
<accession>A0A346XUS7</accession>
<proteinExistence type="predicted"/>
<dbReference type="OrthoDB" id="9865403at2"/>
<keyword evidence="2" id="KW-1185">Reference proteome</keyword>
<organism evidence="1 2">
    <name type="scientific">Euzebya pacifica</name>
    <dbReference type="NCBI Taxonomy" id="1608957"/>
    <lineage>
        <taxon>Bacteria</taxon>
        <taxon>Bacillati</taxon>
        <taxon>Actinomycetota</taxon>
        <taxon>Nitriliruptoria</taxon>
        <taxon>Euzebyales</taxon>
    </lineage>
</organism>
<sequence length="62" mass="6835">MEVMSPITLTPPTARQRLDATLANLHVMEPQDAGLVVERLLAQIAVEGRDTRRFSVHAPRSA</sequence>
<gene>
    <name evidence="1" type="ORF">DVS28_a1274</name>
</gene>
<dbReference type="Proteomes" id="UP000264006">
    <property type="component" value="Chromosome"/>
</dbReference>
<name>A0A346XUS7_9ACTN</name>
<evidence type="ECO:0000313" key="1">
    <source>
        <dbReference type="EMBL" id="AXV05974.1"/>
    </source>
</evidence>
<evidence type="ECO:0000313" key="2">
    <source>
        <dbReference type="Proteomes" id="UP000264006"/>
    </source>
</evidence>
<protein>
    <submittedName>
        <fullName evidence="1">Uncharacterized protein</fullName>
    </submittedName>
</protein>
<dbReference type="EMBL" id="CP031165">
    <property type="protein sequence ID" value="AXV05974.1"/>
    <property type="molecule type" value="Genomic_DNA"/>
</dbReference>